<dbReference type="NCBIfam" id="TIGR01470">
    <property type="entry name" value="cysG_Nterm"/>
    <property type="match status" value="1"/>
</dbReference>
<gene>
    <name evidence="7" type="ORF">IW967_08715</name>
</gene>
<dbReference type="EMBL" id="JADPKZ010000040">
    <property type="protein sequence ID" value="MBF8377946.1"/>
    <property type="molecule type" value="Genomic_DNA"/>
</dbReference>
<dbReference type="Gene3D" id="3.30.160.110">
    <property type="entry name" value="Siroheme synthase, domain 2"/>
    <property type="match status" value="1"/>
</dbReference>
<dbReference type="InterPro" id="IPR028161">
    <property type="entry name" value="Met8-like"/>
</dbReference>
<evidence type="ECO:0000256" key="5">
    <source>
        <dbReference type="ARBA" id="ARBA00023244"/>
    </source>
</evidence>
<evidence type="ECO:0000256" key="1">
    <source>
        <dbReference type="ARBA" id="ARBA00005010"/>
    </source>
</evidence>
<keyword evidence="5" id="KW-0627">Porphyrin biosynthesis</keyword>
<dbReference type="Proteomes" id="UP000642910">
    <property type="component" value="Unassembled WGS sequence"/>
</dbReference>
<evidence type="ECO:0000256" key="6">
    <source>
        <dbReference type="ARBA" id="ARBA00047561"/>
    </source>
</evidence>
<keyword evidence="4" id="KW-0520">NAD</keyword>
<reference evidence="7 8" key="1">
    <citation type="submission" date="2020-11" db="EMBL/GenBank/DDBJ databases">
        <title>Genomic insight of Alicyclobacillus mali FL 18 reveals a new arsenic-resistant strain, with potential in environmental biotechnology.</title>
        <authorList>
            <person name="Fiorentino G."/>
            <person name="Gallo G."/>
            <person name="Aulitto M."/>
        </authorList>
    </citation>
    <scope>NUCLEOTIDE SEQUENCE [LARGE SCALE GENOMIC DNA]</scope>
    <source>
        <strain evidence="7 8">FL 18</strain>
    </source>
</reference>
<dbReference type="EC" id="1.3.1.76" evidence="2"/>
<dbReference type="SUPFAM" id="SSF51735">
    <property type="entry name" value="NAD(P)-binding Rossmann-fold domains"/>
    <property type="match status" value="1"/>
</dbReference>
<keyword evidence="3" id="KW-0560">Oxidoreductase</keyword>
<evidence type="ECO:0000313" key="8">
    <source>
        <dbReference type="Proteomes" id="UP000642910"/>
    </source>
</evidence>
<comment type="pathway">
    <text evidence="1">Porphyrin-containing compound metabolism; siroheme biosynthesis; sirohydrochlorin from precorrin-2: step 1/1.</text>
</comment>
<dbReference type="Pfam" id="PF13241">
    <property type="entry name" value="NAD_binding_7"/>
    <property type="match status" value="1"/>
</dbReference>
<evidence type="ECO:0000256" key="4">
    <source>
        <dbReference type="ARBA" id="ARBA00023027"/>
    </source>
</evidence>
<evidence type="ECO:0000313" key="7">
    <source>
        <dbReference type="EMBL" id="MBF8377946.1"/>
    </source>
</evidence>
<dbReference type="InterPro" id="IPR006367">
    <property type="entry name" value="Sirohaem_synthase_N"/>
</dbReference>
<accession>A0ABS0F3P7</accession>
<organism evidence="7 8">
    <name type="scientific">Alicyclobacillus mali</name>
    <name type="common">ex Roth et al. 2021</name>
    <dbReference type="NCBI Taxonomy" id="1123961"/>
    <lineage>
        <taxon>Bacteria</taxon>
        <taxon>Bacillati</taxon>
        <taxon>Bacillota</taxon>
        <taxon>Bacilli</taxon>
        <taxon>Bacillales</taxon>
        <taxon>Alicyclobacillaceae</taxon>
        <taxon>Alicyclobacillus</taxon>
    </lineage>
</organism>
<dbReference type="InterPro" id="IPR036291">
    <property type="entry name" value="NAD(P)-bd_dom_sf"/>
</dbReference>
<sequence length="184" mass="19540">MSHSAERPRLREAASWNRVPVWLKPRGMACAVIGGGRVGARRARRLAEAGAKVTLVSPALGPEAALLVERGVVTWIDRAYRPGDLAGFALAVAATDDAEVNAAVREEARVRGIWCNRADDASDSYLDFASVVQVGEISVSIATGGSNPGLAKRLREALEHDLTTGGNSFIRLLRRQADGPGDEA</sequence>
<name>A0ABS0F3P7_9BACL</name>
<proteinExistence type="predicted"/>
<comment type="caution">
    <text evidence="7">The sequence shown here is derived from an EMBL/GenBank/DDBJ whole genome shotgun (WGS) entry which is preliminary data.</text>
</comment>
<dbReference type="PANTHER" id="PTHR35330:SF1">
    <property type="entry name" value="SIROHEME BIOSYNTHESIS PROTEIN MET8"/>
    <property type="match status" value="1"/>
</dbReference>
<dbReference type="PANTHER" id="PTHR35330">
    <property type="entry name" value="SIROHEME BIOSYNTHESIS PROTEIN MET8"/>
    <property type="match status" value="1"/>
</dbReference>
<dbReference type="SUPFAM" id="SSF75615">
    <property type="entry name" value="Siroheme synthase middle domains-like"/>
    <property type="match status" value="1"/>
</dbReference>
<evidence type="ECO:0000256" key="3">
    <source>
        <dbReference type="ARBA" id="ARBA00023002"/>
    </source>
</evidence>
<comment type="catalytic activity">
    <reaction evidence="6">
        <text>precorrin-2 + NAD(+) = sirohydrochlorin + NADH + 2 H(+)</text>
        <dbReference type="Rhea" id="RHEA:15613"/>
        <dbReference type="ChEBI" id="CHEBI:15378"/>
        <dbReference type="ChEBI" id="CHEBI:57540"/>
        <dbReference type="ChEBI" id="CHEBI:57945"/>
        <dbReference type="ChEBI" id="CHEBI:58351"/>
        <dbReference type="ChEBI" id="CHEBI:58827"/>
        <dbReference type="EC" id="1.3.1.76"/>
    </reaction>
</comment>
<evidence type="ECO:0000256" key="2">
    <source>
        <dbReference type="ARBA" id="ARBA00012400"/>
    </source>
</evidence>
<keyword evidence="8" id="KW-1185">Reference proteome</keyword>
<dbReference type="Gene3D" id="3.40.50.720">
    <property type="entry name" value="NAD(P)-binding Rossmann-like Domain"/>
    <property type="match status" value="1"/>
</dbReference>
<protein>
    <recommendedName>
        <fullName evidence="2">precorrin-2 dehydrogenase</fullName>
        <ecNumber evidence="2">1.3.1.76</ecNumber>
    </recommendedName>
</protein>
<dbReference type="RefSeq" id="WP_195867656.1">
    <property type="nucleotide sequence ID" value="NZ_JADPKZ010000040.1"/>
</dbReference>